<sequence length="155" mass="16992">MRRIYHGNDDVTRLGGGKCHGPPVQGPTRSIDHARPLSPHVQIRSTVVGRLRLVTVVGLLFTLLRITDLTSLLSSLRKILENSYSLSKRGVTVHPKKPKLPYVEKTQVGSVPSSSAGVKYLVGADSRKVVGTRSARDVLLKLLLTSWKTMICSIE</sequence>
<organism evidence="2 3">
    <name type="scientific">Prunus dulcis</name>
    <name type="common">Almond</name>
    <name type="synonym">Amygdalus dulcis</name>
    <dbReference type="NCBI Taxonomy" id="3755"/>
    <lineage>
        <taxon>Eukaryota</taxon>
        <taxon>Viridiplantae</taxon>
        <taxon>Streptophyta</taxon>
        <taxon>Embryophyta</taxon>
        <taxon>Tracheophyta</taxon>
        <taxon>Spermatophyta</taxon>
        <taxon>Magnoliopsida</taxon>
        <taxon>eudicotyledons</taxon>
        <taxon>Gunneridae</taxon>
        <taxon>Pentapetalae</taxon>
        <taxon>rosids</taxon>
        <taxon>fabids</taxon>
        <taxon>Rosales</taxon>
        <taxon>Rosaceae</taxon>
        <taxon>Amygdaloideae</taxon>
        <taxon>Amygdaleae</taxon>
        <taxon>Prunus</taxon>
    </lineage>
</organism>
<proteinExistence type="predicted"/>
<evidence type="ECO:0000256" key="1">
    <source>
        <dbReference type="SAM" id="MobiDB-lite"/>
    </source>
</evidence>
<protein>
    <submittedName>
        <fullName evidence="2">Uncharacterized protein</fullName>
    </submittedName>
</protein>
<reference evidence="2 3" key="1">
    <citation type="journal article" date="2022" name="G3 (Bethesda)">
        <title>Whole-genome sequence and methylome profiling of the almond [Prunus dulcis (Mill.) D.A. Webb] cultivar 'Nonpareil'.</title>
        <authorList>
            <person name="D'Amico-Willman K.M."/>
            <person name="Ouma W.Z."/>
            <person name="Meulia T."/>
            <person name="Sideli G.M."/>
            <person name="Gradziel T.M."/>
            <person name="Fresnedo-Ramirez J."/>
        </authorList>
    </citation>
    <scope>NUCLEOTIDE SEQUENCE [LARGE SCALE GENOMIC DNA]</scope>
    <source>
        <strain evidence="2">Clone GOH B32 T37-40</strain>
    </source>
</reference>
<accession>A0AAD4ZES7</accession>
<comment type="caution">
    <text evidence="2">The sequence shown here is derived from an EMBL/GenBank/DDBJ whole genome shotgun (WGS) entry which is preliminary data.</text>
</comment>
<feature type="region of interest" description="Disordered" evidence="1">
    <location>
        <begin position="11"/>
        <end position="33"/>
    </location>
</feature>
<evidence type="ECO:0000313" key="2">
    <source>
        <dbReference type="EMBL" id="KAI5343300.1"/>
    </source>
</evidence>
<dbReference type="Proteomes" id="UP001054821">
    <property type="component" value="Chromosome 2"/>
</dbReference>
<gene>
    <name evidence="2" type="ORF">L3X38_011176</name>
</gene>
<dbReference type="AlphaFoldDB" id="A0AAD4ZES7"/>
<evidence type="ECO:0000313" key="3">
    <source>
        <dbReference type="Proteomes" id="UP001054821"/>
    </source>
</evidence>
<keyword evidence="3" id="KW-1185">Reference proteome</keyword>
<dbReference type="EMBL" id="JAJFAZ020000002">
    <property type="protein sequence ID" value="KAI5343300.1"/>
    <property type="molecule type" value="Genomic_DNA"/>
</dbReference>
<name>A0AAD4ZES7_PRUDU</name>